<dbReference type="Pfam" id="PF00041">
    <property type="entry name" value="fn3"/>
    <property type="match status" value="5"/>
</dbReference>
<feature type="compositionally biased region" description="Polar residues" evidence="2">
    <location>
        <begin position="1"/>
        <end position="14"/>
    </location>
</feature>
<keyword evidence="1" id="KW-0677">Repeat</keyword>
<name>A0AAE6G328_MYXXA</name>
<dbReference type="RefSeq" id="WP_161604909.1">
    <property type="nucleotide sequence ID" value="NZ_CP017169.1"/>
</dbReference>
<dbReference type="InterPro" id="IPR003961">
    <property type="entry name" value="FN3_dom"/>
</dbReference>
<dbReference type="InterPro" id="IPR050964">
    <property type="entry name" value="Striated_Muscle_Regulatory"/>
</dbReference>
<dbReference type="InterPro" id="IPR036116">
    <property type="entry name" value="FN3_sf"/>
</dbReference>
<evidence type="ECO:0000313" key="4">
    <source>
        <dbReference type="EMBL" id="QDE69751.1"/>
    </source>
</evidence>
<dbReference type="SMART" id="SM00060">
    <property type="entry name" value="FN3"/>
    <property type="match status" value="5"/>
</dbReference>
<evidence type="ECO:0000256" key="1">
    <source>
        <dbReference type="ARBA" id="ARBA00022737"/>
    </source>
</evidence>
<dbReference type="PANTHER" id="PTHR13817">
    <property type="entry name" value="TITIN"/>
    <property type="match status" value="1"/>
</dbReference>
<dbReference type="AlphaFoldDB" id="A0AAE6G328"/>
<organism evidence="4 5">
    <name type="scientific">Myxococcus xanthus</name>
    <dbReference type="NCBI Taxonomy" id="34"/>
    <lineage>
        <taxon>Bacteria</taxon>
        <taxon>Pseudomonadati</taxon>
        <taxon>Myxococcota</taxon>
        <taxon>Myxococcia</taxon>
        <taxon>Myxococcales</taxon>
        <taxon>Cystobacterineae</taxon>
        <taxon>Myxococcaceae</taxon>
        <taxon>Myxococcus</taxon>
    </lineage>
</organism>
<reference evidence="4 5" key="1">
    <citation type="journal article" date="2019" name="Science">
        <title>Social genes are selection hotspots in kin groups of a soil microbe.</title>
        <authorList>
            <person name="Wielgoss S."/>
            <person name="Wolfensberger R."/>
            <person name="Sun L."/>
            <person name="Fiegna F."/>
            <person name="Velicer G.J."/>
        </authorList>
    </citation>
    <scope>NUCLEOTIDE SEQUENCE [LARGE SCALE GENOMIC DNA]</scope>
    <source>
        <strain evidence="4 5">MC3.5.9c15</strain>
    </source>
</reference>
<dbReference type="Proteomes" id="UP000320179">
    <property type="component" value="Chromosome"/>
</dbReference>
<feature type="domain" description="Fibronectin type-III" evidence="3">
    <location>
        <begin position="363"/>
        <end position="455"/>
    </location>
</feature>
<evidence type="ECO:0000259" key="3">
    <source>
        <dbReference type="PROSITE" id="PS50853"/>
    </source>
</evidence>
<sequence>MSATPGDSLVTATWSAPEDAGDSPIQRYEVRALRNGVVAHTLEGTSTSLTLTGLTNGETYTLVVVAINAQGEGPASAPSEAVTPRVIPGAPREVTATPGDRSANVAWSPPEATDMPITGYTVTVRQGETVVATQASTELHAAVSGLINGTDYQVTVAAANAVVAGPESAPVAVTPVSVPGAPRLWVHNRTATALAFGWEPGDTGGSPITGYRLVLREGDSVVQTADTTETLHWFRNLSTGTPYRVVVIAINAQGEGAPAEFEAQRPCGLPGAPTTLMAAPGDGQLTLTWLAPVETGGCPLIGYRVEIMGVVGGASTRTETNTDTRFVATGLRNGVLYLLVVHSRNEAGMSDYSTQDQATPYPAPGMPGNFTATPGDGTVLLSWTEPPLNGGRISRYVVTVEPAVGETDTFYVSPNDLSRLMEGLVNGTTYTFTIRADNRAGQGPTATTQATPMAP</sequence>
<dbReference type="Gene3D" id="2.60.40.10">
    <property type="entry name" value="Immunoglobulins"/>
    <property type="match status" value="5"/>
</dbReference>
<feature type="domain" description="Fibronectin type-III" evidence="3">
    <location>
        <begin position="181"/>
        <end position="270"/>
    </location>
</feature>
<protein>
    <recommendedName>
        <fullName evidence="3">Fibronectin type-III domain-containing protein</fullName>
    </recommendedName>
</protein>
<feature type="region of interest" description="Disordered" evidence="2">
    <location>
        <begin position="90"/>
        <end position="110"/>
    </location>
</feature>
<proteinExistence type="predicted"/>
<dbReference type="CDD" id="cd00063">
    <property type="entry name" value="FN3"/>
    <property type="match status" value="5"/>
</dbReference>
<feature type="domain" description="Fibronectin type-III" evidence="3">
    <location>
        <begin position="87"/>
        <end position="180"/>
    </location>
</feature>
<dbReference type="PRINTS" id="PR00014">
    <property type="entry name" value="FNTYPEIII"/>
</dbReference>
<accession>A0AAE6G328</accession>
<evidence type="ECO:0000256" key="2">
    <source>
        <dbReference type="SAM" id="MobiDB-lite"/>
    </source>
</evidence>
<dbReference type="SUPFAM" id="SSF49265">
    <property type="entry name" value="Fibronectin type III"/>
    <property type="match status" value="3"/>
</dbReference>
<dbReference type="PROSITE" id="PS50853">
    <property type="entry name" value="FN3"/>
    <property type="match status" value="5"/>
</dbReference>
<dbReference type="PANTHER" id="PTHR13817:SF73">
    <property type="entry name" value="FIBRONECTIN TYPE-III DOMAIN-CONTAINING PROTEIN"/>
    <property type="match status" value="1"/>
</dbReference>
<evidence type="ECO:0000313" key="5">
    <source>
        <dbReference type="Proteomes" id="UP000320179"/>
    </source>
</evidence>
<feature type="domain" description="Fibronectin type-III" evidence="3">
    <location>
        <begin position="1"/>
        <end position="86"/>
    </location>
</feature>
<gene>
    <name evidence="4" type="ORF">BHS09_23760</name>
</gene>
<dbReference type="EMBL" id="CP017174">
    <property type="protein sequence ID" value="QDE69751.1"/>
    <property type="molecule type" value="Genomic_DNA"/>
</dbReference>
<feature type="domain" description="Fibronectin type-III" evidence="3">
    <location>
        <begin position="272"/>
        <end position="362"/>
    </location>
</feature>
<feature type="region of interest" description="Disordered" evidence="2">
    <location>
        <begin position="1"/>
        <end position="20"/>
    </location>
</feature>
<dbReference type="InterPro" id="IPR013783">
    <property type="entry name" value="Ig-like_fold"/>
</dbReference>